<keyword evidence="9" id="KW-0378">Hydrolase</keyword>
<dbReference type="KEGG" id="eaj:Q3M24_12570"/>
<dbReference type="Pfam" id="PF01694">
    <property type="entry name" value="Rhomboid"/>
    <property type="match status" value="1"/>
</dbReference>
<dbReference type="GO" id="GO:0004252">
    <property type="term" value="F:serine-type endopeptidase activity"/>
    <property type="evidence" value="ECO:0007669"/>
    <property type="project" value="InterPro"/>
</dbReference>
<feature type="compositionally biased region" description="Polar residues" evidence="6">
    <location>
        <begin position="1"/>
        <end position="11"/>
    </location>
</feature>
<feature type="coiled-coil region" evidence="5">
    <location>
        <begin position="343"/>
        <end position="370"/>
    </location>
</feature>
<dbReference type="InterPro" id="IPR022764">
    <property type="entry name" value="Peptidase_S54_rhomboid_dom"/>
</dbReference>
<evidence type="ECO:0000313" key="9">
    <source>
        <dbReference type="EMBL" id="XCN71148.1"/>
    </source>
</evidence>
<accession>A0AAU8LPC0</accession>
<evidence type="ECO:0000256" key="4">
    <source>
        <dbReference type="ARBA" id="ARBA00023136"/>
    </source>
</evidence>
<dbReference type="Gene3D" id="1.20.1540.10">
    <property type="entry name" value="Rhomboid-like"/>
    <property type="match status" value="1"/>
</dbReference>
<evidence type="ECO:0000256" key="1">
    <source>
        <dbReference type="ARBA" id="ARBA00004141"/>
    </source>
</evidence>
<keyword evidence="5" id="KW-0175">Coiled coil</keyword>
<evidence type="ECO:0000256" key="7">
    <source>
        <dbReference type="SAM" id="Phobius"/>
    </source>
</evidence>
<feature type="transmembrane region" description="Helical" evidence="7">
    <location>
        <begin position="170"/>
        <end position="189"/>
    </location>
</feature>
<sequence>MTESTQLNTTEHPFPAHEQGESAPEQQQTPWITYTVICLCAVIWAYLNFAEDLPYYTDVANTVAPRGFRIWTGAVWALVTAAFVHFDFWHILFNMWWTKDFGRILEPSMGRKTYLAFILAAAIVSSGVQLLFTDQTGIGFSGVVYAMFGFGIVARRVYPHYQQIFDKRTVQWLLIWLGACIVLTHFDVMNIANEAHIAGFLFGLCIGMVFVARSYVAVCSLALALLTAMTVLSVTYLPWSEQWRSRHEILEFVELGEKAKAGDPEAQFQYGDVFMEYEEDKAEGISWLRKSADQGYVPALNSLAWMLATDPDPAFRNGTEAVELASRACEKDGWNEAMYIDTLAAAYAEVDRWEEAIATQQQAIEKLGNKEDSIKALYQEHLLKYQQHEKVRE</sequence>
<gene>
    <name evidence="9" type="ORF">Q3M24_12570</name>
</gene>
<feature type="transmembrane region" description="Helical" evidence="7">
    <location>
        <begin position="219"/>
        <end position="239"/>
    </location>
</feature>
<proteinExistence type="predicted"/>
<comment type="subcellular location">
    <subcellularLocation>
        <location evidence="1">Membrane</location>
        <topology evidence="1">Multi-pass membrane protein</topology>
    </subcellularLocation>
</comment>
<evidence type="ECO:0000256" key="3">
    <source>
        <dbReference type="ARBA" id="ARBA00022989"/>
    </source>
</evidence>
<dbReference type="EC" id="3.4.21.105" evidence="9"/>
<evidence type="ECO:0000259" key="8">
    <source>
        <dbReference type="Pfam" id="PF01694"/>
    </source>
</evidence>
<protein>
    <submittedName>
        <fullName evidence="9">Rhomboid family intramembrane serine protease</fullName>
        <ecNumber evidence="9">3.4.21.105</ecNumber>
    </submittedName>
</protein>
<dbReference type="AlphaFoldDB" id="A0AAU8LPC0"/>
<dbReference type="GO" id="GO:0006508">
    <property type="term" value="P:proteolysis"/>
    <property type="evidence" value="ECO:0007669"/>
    <property type="project" value="UniProtKB-KW"/>
</dbReference>
<dbReference type="InterPro" id="IPR011990">
    <property type="entry name" value="TPR-like_helical_dom_sf"/>
</dbReference>
<feature type="transmembrane region" description="Helical" evidence="7">
    <location>
        <begin position="195"/>
        <end position="212"/>
    </location>
</feature>
<evidence type="ECO:0000256" key="2">
    <source>
        <dbReference type="ARBA" id="ARBA00022692"/>
    </source>
</evidence>
<dbReference type="SUPFAM" id="SSF81901">
    <property type="entry name" value="HCP-like"/>
    <property type="match status" value="1"/>
</dbReference>
<keyword evidence="4 7" id="KW-0472">Membrane</keyword>
<keyword evidence="9" id="KW-0645">Protease</keyword>
<keyword evidence="2 7" id="KW-0812">Transmembrane</keyword>
<dbReference type="Gene3D" id="1.25.40.10">
    <property type="entry name" value="Tetratricopeptide repeat domain"/>
    <property type="match status" value="1"/>
</dbReference>
<feature type="domain" description="Peptidase S54 rhomboid" evidence="8">
    <location>
        <begin position="73"/>
        <end position="212"/>
    </location>
</feature>
<feature type="transmembrane region" description="Helical" evidence="7">
    <location>
        <begin position="70"/>
        <end position="93"/>
    </location>
</feature>
<dbReference type="EMBL" id="CP159373">
    <property type="protein sequence ID" value="XCN71148.1"/>
    <property type="molecule type" value="Genomic_DNA"/>
</dbReference>
<feature type="region of interest" description="Disordered" evidence="6">
    <location>
        <begin position="1"/>
        <end position="26"/>
    </location>
</feature>
<evidence type="ECO:0000256" key="5">
    <source>
        <dbReference type="SAM" id="Coils"/>
    </source>
</evidence>
<reference evidence="9" key="2">
    <citation type="submission" date="2024-06" db="EMBL/GenBank/DDBJ databases">
        <authorList>
            <person name="Plum-Jensen L.E."/>
            <person name="Schramm A."/>
            <person name="Marshall I.P.G."/>
        </authorList>
    </citation>
    <scope>NUCLEOTIDE SEQUENCE</scope>
    <source>
        <strain evidence="9">Rat1</strain>
    </source>
</reference>
<organism evidence="9">
    <name type="scientific">Candidatus Electrothrix aestuarii</name>
    <dbReference type="NCBI Taxonomy" id="3062594"/>
    <lineage>
        <taxon>Bacteria</taxon>
        <taxon>Pseudomonadati</taxon>
        <taxon>Thermodesulfobacteriota</taxon>
        <taxon>Desulfobulbia</taxon>
        <taxon>Desulfobulbales</taxon>
        <taxon>Desulfobulbaceae</taxon>
        <taxon>Candidatus Electrothrix</taxon>
    </lineage>
</organism>
<dbReference type="PANTHER" id="PTHR43066">
    <property type="entry name" value="RHOMBOID-RELATED PROTEIN"/>
    <property type="match status" value="1"/>
</dbReference>
<keyword evidence="3 7" id="KW-1133">Transmembrane helix</keyword>
<feature type="transmembrane region" description="Helical" evidence="7">
    <location>
        <begin position="138"/>
        <end position="158"/>
    </location>
</feature>
<dbReference type="InterPro" id="IPR035952">
    <property type="entry name" value="Rhomboid-like_sf"/>
</dbReference>
<dbReference type="SUPFAM" id="SSF144091">
    <property type="entry name" value="Rhomboid-like"/>
    <property type="match status" value="1"/>
</dbReference>
<evidence type="ECO:0000256" key="6">
    <source>
        <dbReference type="SAM" id="MobiDB-lite"/>
    </source>
</evidence>
<feature type="transmembrane region" description="Helical" evidence="7">
    <location>
        <begin position="114"/>
        <end position="132"/>
    </location>
</feature>
<dbReference type="PANTHER" id="PTHR43066:SF11">
    <property type="entry name" value="PEPTIDASE S54 RHOMBOID DOMAIN-CONTAINING PROTEIN"/>
    <property type="match status" value="1"/>
</dbReference>
<name>A0AAU8LPC0_9BACT</name>
<reference evidence="9" key="1">
    <citation type="journal article" date="2024" name="Syst. Appl. Microbiol.">
        <title>First single-strain enrichments of Electrothrix cable bacteria, description of E. aestuarii sp. nov. and E. rattekaaiensis sp. nov., and proposal of a cable bacteria taxonomy following the rules of the SeqCode.</title>
        <authorList>
            <person name="Plum-Jensen L.E."/>
            <person name="Schramm A."/>
            <person name="Marshall I.P.G."/>
        </authorList>
    </citation>
    <scope>NUCLEOTIDE SEQUENCE</scope>
    <source>
        <strain evidence="9">Rat1</strain>
    </source>
</reference>
<feature type="transmembrane region" description="Helical" evidence="7">
    <location>
        <begin position="31"/>
        <end position="50"/>
    </location>
</feature>
<dbReference type="GO" id="GO:0016020">
    <property type="term" value="C:membrane"/>
    <property type="evidence" value="ECO:0007669"/>
    <property type="project" value="UniProtKB-SubCell"/>
</dbReference>